<feature type="transmembrane region" description="Helical" evidence="7">
    <location>
        <begin position="98"/>
        <end position="119"/>
    </location>
</feature>
<feature type="transmembrane region" description="Helical" evidence="7">
    <location>
        <begin position="140"/>
        <end position="164"/>
    </location>
</feature>
<dbReference type="Pfam" id="PF00528">
    <property type="entry name" value="BPD_transp_1"/>
    <property type="match status" value="1"/>
</dbReference>
<dbReference type="Gene3D" id="1.10.3720.10">
    <property type="entry name" value="MetI-like"/>
    <property type="match status" value="1"/>
</dbReference>
<organism evidence="9 10">
    <name type="scientific">Paenibacillus prosopidis</name>
    <dbReference type="NCBI Taxonomy" id="630520"/>
    <lineage>
        <taxon>Bacteria</taxon>
        <taxon>Bacillati</taxon>
        <taxon>Bacillota</taxon>
        <taxon>Bacilli</taxon>
        <taxon>Bacillales</taxon>
        <taxon>Paenibacillaceae</taxon>
        <taxon>Paenibacillus</taxon>
    </lineage>
</organism>
<dbReference type="InterPro" id="IPR050809">
    <property type="entry name" value="UgpAE/MalFG_permease"/>
</dbReference>
<keyword evidence="3" id="KW-1003">Cell membrane</keyword>
<comment type="subcellular location">
    <subcellularLocation>
        <location evidence="1 7">Cell membrane</location>
        <topology evidence="1 7">Multi-pass membrane protein</topology>
    </subcellularLocation>
</comment>
<feature type="transmembrane region" description="Helical" evidence="7">
    <location>
        <begin position="229"/>
        <end position="253"/>
    </location>
</feature>
<evidence type="ECO:0000256" key="4">
    <source>
        <dbReference type="ARBA" id="ARBA00022692"/>
    </source>
</evidence>
<dbReference type="GO" id="GO:0005886">
    <property type="term" value="C:plasma membrane"/>
    <property type="evidence" value="ECO:0007669"/>
    <property type="project" value="UniProtKB-SubCell"/>
</dbReference>
<dbReference type="GO" id="GO:0055085">
    <property type="term" value="P:transmembrane transport"/>
    <property type="evidence" value="ECO:0007669"/>
    <property type="project" value="InterPro"/>
</dbReference>
<keyword evidence="6 7" id="KW-0472">Membrane</keyword>
<dbReference type="CDD" id="cd06261">
    <property type="entry name" value="TM_PBP2"/>
    <property type="match status" value="1"/>
</dbReference>
<evidence type="ECO:0000256" key="2">
    <source>
        <dbReference type="ARBA" id="ARBA00022448"/>
    </source>
</evidence>
<dbReference type="Proteomes" id="UP000252415">
    <property type="component" value="Unassembled WGS sequence"/>
</dbReference>
<evidence type="ECO:0000313" key="9">
    <source>
        <dbReference type="EMBL" id="RCW41136.1"/>
    </source>
</evidence>
<keyword evidence="10" id="KW-1185">Reference proteome</keyword>
<proteinExistence type="inferred from homology"/>
<evidence type="ECO:0000256" key="5">
    <source>
        <dbReference type="ARBA" id="ARBA00022989"/>
    </source>
</evidence>
<evidence type="ECO:0000259" key="8">
    <source>
        <dbReference type="PROSITE" id="PS50928"/>
    </source>
</evidence>
<comment type="caution">
    <text evidence="9">The sequence shown here is derived from an EMBL/GenBank/DDBJ whole genome shotgun (WGS) entry which is preliminary data.</text>
</comment>
<dbReference type="OrthoDB" id="2062428at2"/>
<dbReference type="PROSITE" id="PS50928">
    <property type="entry name" value="ABC_TM1"/>
    <property type="match status" value="1"/>
</dbReference>
<evidence type="ECO:0000313" key="10">
    <source>
        <dbReference type="Proteomes" id="UP000252415"/>
    </source>
</evidence>
<evidence type="ECO:0000256" key="7">
    <source>
        <dbReference type="RuleBase" id="RU363032"/>
    </source>
</evidence>
<evidence type="ECO:0000256" key="6">
    <source>
        <dbReference type="ARBA" id="ARBA00023136"/>
    </source>
</evidence>
<evidence type="ECO:0000256" key="3">
    <source>
        <dbReference type="ARBA" id="ARBA00022475"/>
    </source>
</evidence>
<dbReference type="AlphaFoldDB" id="A0A368VI95"/>
<evidence type="ECO:0000256" key="1">
    <source>
        <dbReference type="ARBA" id="ARBA00004651"/>
    </source>
</evidence>
<dbReference type="InterPro" id="IPR000515">
    <property type="entry name" value="MetI-like"/>
</dbReference>
<dbReference type="EMBL" id="QPJD01000027">
    <property type="protein sequence ID" value="RCW41136.1"/>
    <property type="molecule type" value="Genomic_DNA"/>
</dbReference>
<name>A0A368VI95_9BACL</name>
<comment type="similarity">
    <text evidence="7">Belongs to the binding-protein-dependent transport system permease family.</text>
</comment>
<accession>A0A368VI95</accession>
<sequence>MYDKTVGKPLILNNEKKKTFKLGHDFRTQFELGIMLWPSILHIFIFVIIPLFGYIIAFKDYDPTSGVAGIFSSAWNGWNNFMIMFNSYDFIPMLRNTIGMNLLASFVSIPVTLFFALFLNEITSSKFKSFVQTATYLPHFISWVIYGGLFVTLLRSDGVVNYILKQLHLVNKPIPFLSDPSYFWGIATVTSLLKDLGWGAILYLAAIAGVDMALYESATIDGAGRFKKMFYITIPCIKPTLMIMIIFAVSGILNNNFTQIYVFQNSLNLPTSQVIDTYVYQFGLQQLQFNVATAIQLMKSVFALILLWGANSLSKKMTQSGLF</sequence>
<feature type="transmembrane region" description="Helical" evidence="7">
    <location>
        <begin position="184"/>
        <end position="208"/>
    </location>
</feature>
<gene>
    <name evidence="9" type="ORF">DFP97_12740</name>
</gene>
<feature type="transmembrane region" description="Helical" evidence="7">
    <location>
        <begin position="287"/>
        <end position="310"/>
    </location>
</feature>
<dbReference type="InterPro" id="IPR035906">
    <property type="entry name" value="MetI-like_sf"/>
</dbReference>
<dbReference type="SUPFAM" id="SSF161098">
    <property type="entry name" value="MetI-like"/>
    <property type="match status" value="1"/>
</dbReference>
<keyword evidence="5 7" id="KW-1133">Transmembrane helix</keyword>
<dbReference type="PANTHER" id="PTHR43227:SF11">
    <property type="entry name" value="BLL4140 PROTEIN"/>
    <property type="match status" value="1"/>
</dbReference>
<keyword evidence="4 7" id="KW-0812">Transmembrane</keyword>
<keyword evidence="2 7" id="KW-0813">Transport</keyword>
<feature type="transmembrane region" description="Helical" evidence="7">
    <location>
        <begin position="34"/>
        <end position="57"/>
    </location>
</feature>
<protein>
    <submittedName>
        <fullName evidence="9">Putative aldouronate transport system permease protein</fullName>
    </submittedName>
</protein>
<reference evidence="9 10" key="1">
    <citation type="submission" date="2018-07" db="EMBL/GenBank/DDBJ databases">
        <title>Genomic Encyclopedia of Type Strains, Phase III (KMG-III): the genomes of soil and plant-associated and newly described type strains.</title>
        <authorList>
            <person name="Whitman W."/>
        </authorList>
    </citation>
    <scope>NUCLEOTIDE SEQUENCE [LARGE SCALE GENOMIC DNA]</scope>
    <source>
        <strain evidence="9 10">CECT 7506</strain>
    </source>
</reference>
<dbReference type="PANTHER" id="PTHR43227">
    <property type="entry name" value="BLL4140 PROTEIN"/>
    <property type="match status" value="1"/>
</dbReference>
<feature type="domain" description="ABC transmembrane type-1" evidence="8">
    <location>
        <begin position="94"/>
        <end position="308"/>
    </location>
</feature>
<dbReference type="RefSeq" id="WP_114384085.1">
    <property type="nucleotide sequence ID" value="NZ_QPJD01000027.1"/>
</dbReference>